<dbReference type="EMBL" id="JAHBAY010000002">
    <property type="protein sequence ID" value="MBT0768513.1"/>
    <property type="molecule type" value="Genomic_DNA"/>
</dbReference>
<dbReference type="SUPFAM" id="SSF51735">
    <property type="entry name" value="NAD(P)-binding Rossmann-fold domains"/>
    <property type="match status" value="1"/>
</dbReference>
<dbReference type="InterPro" id="IPR036291">
    <property type="entry name" value="NAD(P)-bd_dom_sf"/>
</dbReference>
<sequence length="275" mass="27854">MSAGATVETAKTSQDKDLRVVVAGTGSIGRAVTEALARGEVPGCTLLDTVGSGTPRHQVDALLSGADVLVEATTVDAARRLVPRALALGTDVVVCSCGVLAEPGTTGRPDSRDHGALPAPGRVLLPTGALGGFDVLAAAARAGTRDAHVLHTTVKRPAALGVDPQVTAAVEVFRGTARQAALAYPRTSNSSVALALATLGLDRVEVVVVADPAATATRHEVSWTSPVGSYRLTFENAVHPGSGGRTSMITAWSVVDLLAGLHRGVGPGAVVVSTW</sequence>
<dbReference type="InterPro" id="IPR002811">
    <property type="entry name" value="Asp_DH"/>
</dbReference>
<dbReference type="Pfam" id="PF01958">
    <property type="entry name" value="Asp_DH_C"/>
    <property type="match status" value="1"/>
</dbReference>
<organism evidence="4 5">
    <name type="scientific">Kineosporia corallincola</name>
    <dbReference type="NCBI Taxonomy" id="2835133"/>
    <lineage>
        <taxon>Bacteria</taxon>
        <taxon>Bacillati</taxon>
        <taxon>Actinomycetota</taxon>
        <taxon>Actinomycetes</taxon>
        <taxon>Kineosporiales</taxon>
        <taxon>Kineosporiaceae</taxon>
        <taxon>Kineosporia</taxon>
    </lineage>
</organism>
<accession>A0ABS5TBQ5</accession>
<feature type="domain" description="Aspartate dehydrogenase" evidence="2">
    <location>
        <begin position="167"/>
        <end position="255"/>
    </location>
</feature>
<protein>
    <submittedName>
        <fullName evidence="4">DUF108 domain-containing protein</fullName>
    </submittedName>
</protein>
<name>A0ABS5TBQ5_9ACTN</name>
<comment type="similarity">
    <text evidence="1">Belongs to the L-aspartate dehydrogenase family.</text>
</comment>
<keyword evidence="5" id="KW-1185">Reference proteome</keyword>
<dbReference type="Gene3D" id="3.30.360.10">
    <property type="entry name" value="Dihydrodipicolinate Reductase, domain 2"/>
    <property type="match status" value="1"/>
</dbReference>
<comment type="caution">
    <text evidence="4">The sequence shown here is derived from an EMBL/GenBank/DDBJ whole genome shotgun (WGS) entry which is preliminary data.</text>
</comment>
<dbReference type="Gene3D" id="3.40.50.720">
    <property type="entry name" value="NAD(P)-binding Rossmann-like Domain"/>
    <property type="match status" value="1"/>
</dbReference>
<evidence type="ECO:0000259" key="2">
    <source>
        <dbReference type="Pfam" id="PF01958"/>
    </source>
</evidence>
<dbReference type="Pfam" id="PF03447">
    <property type="entry name" value="NAD_binding_3"/>
    <property type="match status" value="1"/>
</dbReference>
<dbReference type="PANTHER" id="PTHR31873:SF6">
    <property type="entry name" value="ASPARTATE DEHYDROGENASE DOMAIN-CONTAINING PROTEIN"/>
    <property type="match status" value="1"/>
</dbReference>
<evidence type="ECO:0000313" key="5">
    <source>
        <dbReference type="Proteomes" id="UP001197247"/>
    </source>
</evidence>
<feature type="domain" description="Aspartate/homoserine dehydrogenase NAD-binding" evidence="3">
    <location>
        <begin position="24"/>
        <end position="105"/>
    </location>
</feature>
<evidence type="ECO:0000313" key="4">
    <source>
        <dbReference type="EMBL" id="MBT0768513.1"/>
    </source>
</evidence>
<dbReference type="Proteomes" id="UP001197247">
    <property type="component" value="Unassembled WGS sequence"/>
</dbReference>
<dbReference type="RefSeq" id="WP_214154807.1">
    <property type="nucleotide sequence ID" value="NZ_JAHBAY010000002.1"/>
</dbReference>
<evidence type="ECO:0000259" key="3">
    <source>
        <dbReference type="Pfam" id="PF03447"/>
    </source>
</evidence>
<reference evidence="4 5" key="1">
    <citation type="submission" date="2021-05" db="EMBL/GenBank/DDBJ databases">
        <title>Kineosporia and Streptomyces sp. nov. two new marine actinobacteria isolated from Coral.</title>
        <authorList>
            <person name="Buangrab K."/>
            <person name="Sutthacheep M."/>
            <person name="Yeemin T."/>
            <person name="Harunari E."/>
            <person name="Igarashi Y."/>
            <person name="Kanchanasin P."/>
            <person name="Tanasupawat S."/>
            <person name="Phongsopitanun W."/>
        </authorList>
    </citation>
    <scope>NUCLEOTIDE SEQUENCE [LARGE SCALE GENOMIC DNA]</scope>
    <source>
        <strain evidence="4 5">J2-2</strain>
    </source>
</reference>
<dbReference type="InterPro" id="IPR005106">
    <property type="entry name" value="Asp/hSer_DH_NAD-bd"/>
</dbReference>
<dbReference type="PANTHER" id="PTHR31873">
    <property type="entry name" value="L-ASPARTATE DEHYDROGENASE-RELATED"/>
    <property type="match status" value="1"/>
</dbReference>
<dbReference type="SUPFAM" id="SSF55347">
    <property type="entry name" value="Glyceraldehyde-3-phosphate dehydrogenase-like, C-terminal domain"/>
    <property type="match status" value="1"/>
</dbReference>
<proteinExistence type="inferred from homology"/>
<gene>
    <name evidence="4" type="ORF">KIH74_06225</name>
</gene>
<evidence type="ECO:0000256" key="1">
    <source>
        <dbReference type="ARBA" id="ARBA00008331"/>
    </source>
</evidence>